<dbReference type="SUPFAM" id="SSF56219">
    <property type="entry name" value="DNase I-like"/>
    <property type="match status" value="1"/>
</dbReference>
<dbReference type="AlphaFoldDB" id="A0AA38M0F1"/>
<comment type="caution">
    <text evidence="2">The sequence shown here is derived from an EMBL/GenBank/DDBJ whole genome shotgun (WGS) entry which is preliminary data.</text>
</comment>
<dbReference type="Gene3D" id="3.60.10.10">
    <property type="entry name" value="Endonuclease/exonuclease/phosphatase"/>
    <property type="match status" value="1"/>
</dbReference>
<dbReference type="Proteomes" id="UP001168821">
    <property type="component" value="Unassembled WGS sequence"/>
</dbReference>
<organism evidence="2 3">
    <name type="scientific">Zophobas morio</name>
    <dbReference type="NCBI Taxonomy" id="2755281"/>
    <lineage>
        <taxon>Eukaryota</taxon>
        <taxon>Metazoa</taxon>
        <taxon>Ecdysozoa</taxon>
        <taxon>Arthropoda</taxon>
        <taxon>Hexapoda</taxon>
        <taxon>Insecta</taxon>
        <taxon>Pterygota</taxon>
        <taxon>Neoptera</taxon>
        <taxon>Endopterygota</taxon>
        <taxon>Coleoptera</taxon>
        <taxon>Polyphaga</taxon>
        <taxon>Cucujiformia</taxon>
        <taxon>Tenebrionidae</taxon>
        <taxon>Zophobas</taxon>
    </lineage>
</organism>
<evidence type="ECO:0000259" key="1">
    <source>
        <dbReference type="Pfam" id="PF14529"/>
    </source>
</evidence>
<evidence type="ECO:0000313" key="2">
    <source>
        <dbReference type="EMBL" id="KAJ3639140.1"/>
    </source>
</evidence>
<dbReference type="InterPro" id="IPR036691">
    <property type="entry name" value="Endo/exonu/phosph_ase_sf"/>
</dbReference>
<dbReference type="GO" id="GO:0003824">
    <property type="term" value="F:catalytic activity"/>
    <property type="evidence" value="ECO:0007669"/>
    <property type="project" value="InterPro"/>
</dbReference>
<dbReference type="InterPro" id="IPR005135">
    <property type="entry name" value="Endo/exonuclease/phosphatase"/>
</dbReference>
<sequence>MEDLLRVLWSIDRCKLIICGDVNVSSPIWFDSGDEDDDRRAEVFETFLIDQGLHVYNKLSEFTTFQTMNEMSNVDVTFGNFDDDQVLSWEILDGITNSDHRVI</sequence>
<proteinExistence type="predicted"/>
<evidence type="ECO:0000313" key="3">
    <source>
        <dbReference type="Proteomes" id="UP001168821"/>
    </source>
</evidence>
<dbReference type="Pfam" id="PF14529">
    <property type="entry name" value="Exo_endo_phos_2"/>
    <property type="match status" value="1"/>
</dbReference>
<protein>
    <recommendedName>
        <fullName evidence="1">Endonuclease/exonuclease/phosphatase domain-containing protein</fullName>
    </recommendedName>
</protein>
<keyword evidence="3" id="KW-1185">Reference proteome</keyword>
<gene>
    <name evidence="2" type="ORF">Zmor_004011</name>
</gene>
<name>A0AA38M0F1_9CUCU</name>
<dbReference type="EMBL" id="JALNTZ010000012">
    <property type="protein sequence ID" value="KAJ3639140.1"/>
    <property type="molecule type" value="Genomic_DNA"/>
</dbReference>
<reference evidence="2" key="1">
    <citation type="journal article" date="2023" name="G3 (Bethesda)">
        <title>Whole genome assemblies of Zophobas morio and Tenebrio molitor.</title>
        <authorList>
            <person name="Kaur S."/>
            <person name="Stinson S.A."/>
            <person name="diCenzo G.C."/>
        </authorList>
    </citation>
    <scope>NUCLEOTIDE SEQUENCE</scope>
    <source>
        <strain evidence="2">QUZm001</strain>
    </source>
</reference>
<accession>A0AA38M0F1</accession>
<feature type="domain" description="Endonuclease/exonuclease/phosphatase" evidence="1">
    <location>
        <begin position="5"/>
        <end position="103"/>
    </location>
</feature>